<evidence type="ECO:0000313" key="2">
    <source>
        <dbReference type="Proteomes" id="UP001596317"/>
    </source>
</evidence>
<accession>A0ABW1ZTK8</accession>
<dbReference type="InterPro" id="IPR036388">
    <property type="entry name" value="WH-like_DNA-bd_sf"/>
</dbReference>
<evidence type="ECO:0008006" key="3">
    <source>
        <dbReference type="Google" id="ProtNLM"/>
    </source>
</evidence>
<evidence type="ECO:0000313" key="1">
    <source>
        <dbReference type="EMBL" id="MFC6663064.1"/>
    </source>
</evidence>
<protein>
    <recommendedName>
        <fullName evidence="3">MarR family transcriptional regulator</fullName>
    </recommendedName>
</protein>
<dbReference type="InterPro" id="IPR036390">
    <property type="entry name" value="WH_DNA-bd_sf"/>
</dbReference>
<keyword evidence="2" id="KW-1185">Reference proteome</keyword>
<dbReference type="Proteomes" id="UP001596317">
    <property type="component" value="Unassembled WGS sequence"/>
</dbReference>
<dbReference type="EMBL" id="JBHSWB010000002">
    <property type="protein sequence ID" value="MFC6663064.1"/>
    <property type="molecule type" value="Genomic_DNA"/>
</dbReference>
<dbReference type="Gene3D" id="1.10.10.10">
    <property type="entry name" value="Winged helix-like DNA-binding domain superfamily/Winged helix DNA-binding domain"/>
    <property type="match status" value="1"/>
</dbReference>
<dbReference type="RefSeq" id="WP_224612016.1">
    <property type="nucleotide sequence ID" value="NZ_JAIQXV010000022.1"/>
</dbReference>
<name>A0ABW1ZTK8_9DEIO</name>
<comment type="caution">
    <text evidence="1">The sequence shown here is derived from an EMBL/GenBank/DDBJ whole genome shotgun (WGS) entry which is preliminary data.</text>
</comment>
<dbReference type="SUPFAM" id="SSF46785">
    <property type="entry name" value="Winged helix' DNA-binding domain"/>
    <property type="match status" value="1"/>
</dbReference>
<proteinExistence type="predicted"/>
<organism evidence="1 2">
    <name type="scientific">Deinococcus multiflagellatus</name>
    <dbReference type="NCBI Taxonomy" id="1656887"/>
    <lineage>
        <taxon>Bacteria</taxon>
        <taxon>Thermotogati</taxon>
        <taxon>Deinococcota</taxon>
        <taxon>Deinococci</taxon>
        <taxon>Deinococcales</taxon>
        <taxon>Deinococcaceae</taxon>
        <taxon>Deinococcus</taxon>
    </lineage>
</organism>
<sequence length="70" mass="7888">MKRSEVILGALRAAERPLTRRELAEQLTLTPGQCGQVLTRLIARQKVQRRVNARPDQQRGAYEYSLAGTP</sequence>
<gene>
    <name evidence="1" type="ORF">ACFP90_23755</name>
</gene>
<reference evidence="2" key="1">
    <citation type="journal article" date="2019" name="Int. J. Syst. Evol. Microbiol.">
        <title>The Global Catalogue of Microorganisms (GCM) 10K type strain sequencing project: providing services to taxonomists for standard genome sequencing and annotation.</title>
        <authorList>
            <consortium name="The Broad Institute Genomics Platform"/>
            <consortium name="The Broad Institute Genome Sequencing Center for Infectious Disease"/>
            <person name="Wu L."/>
            <person name="Ma J."/>
        </authorList>
    </citation>
    <scope>NUCLEOTIDE SEQUENCE [LARGE SCALE GENOMIC DNA]</scope>
    <source>
        <strain evidence="2">CCUG 63830</strain>
    </source>
</reference>